<evidence type="ECO:0000313" key="1">
    <source>
        <dbReference type="EMBL" id="VDP91089.1"/>
    </source>
</evidence>
<dbReference type="EMBL" id="UZAN01056025">
    <property type="protein sequence ID" value="VDP91089.1"/>
    <property type="molecule type" value="Genomic_DNA"/>
</dbReference>
<gene>
    <name evidence="1" type="ORF">ECPE_LOCUS13817</name>
</gene>
<evidence type="ECO:0000313" key="3">
    <source>
        <dbReference type="WBParaSite" id="ECPE_0001385701-mRNA-1"/>
    </source>
</evidence>
<dbReference type="AlphaFoldDB" id="A0A183B3N2"/>
<dbReference type="OrthoDB" id="343783at2759"/>
<dbReference type="WBParaSite" id="ECPE_0001385701-mRNA-1">
    <property type="protein sequence ID" value="ECPE_0001385701-mRNA-1"/>
    <property type="gene ID" value="ECPE_0001385701"/>
</dbReference>
<accession>A0A183B3N2</accession>
<proteinExistence type="predicted"/>
<reference evidence="3" key="1">
    <citation type="submission" date="2016-06" db="UniProtKB">
        <authorList>
            <consortium name="WormBaseParasite"/>
        </authorList>
    </citation>
    <scope>IDENTIFICATION</scope>
</reference>
<sequence>MTIYSVFVENGKSVSSPTPTTNNNRSVLLERLAYAAMEVASMWATQYGIRLQAAVPLLSGLQRLVFYKAKRDLWTEDNESGPGDSSTLLSPLNLSQSYRERWSVLCTRWIVATLESALNPTEGKYLDQMLVLGLALAAPIDDATNVVRSVVASSSEAPKKVMAIASVMYVFALVDPDRGSEFLNLSNSMAKLWGWKISLKPYGLNLSHLVARGGDKASFAVVLNKLCRIVPSPKNCGATPTGILLPSDANYSDDLCPLKMNSSSSNVRLLPPIRTIVNFASDFQLPLRPALLSHLTALFVSLSESSLPPVTEQTVPSFDFTDPITFGDPTSHVFCSKPMESDLNNPDFCAYNQILLSRANFLLKRITALDGHKPSTEVLALLQGFFNKTSPYDYGRLQFILAWISFCSPESSEPQRIELLKLLQTYKRVSLPTDRERQLASSKSEEDVSSSCS</sequence>
<name>A0A183B3N2_9TREM</name>
<reference evidence="1 2" key="2">
    <citation type="submission" date="2018-11" db="EMBL/GenBank/DDBJ databases">
        <authorList>
            <consortium name="Pathogen Informatics"/>
        </authorList>
    </citation>
    <scope>NUCLEOTIDE SEQUENCE [LARGE SCALE GENOMIC DNA]</scope>
    <source>
        <strain evidence="1 2">Egypt</strain>
    </source>
</reference>
<protein>
    <submittedName>
        <fullName evidence="3">DUF2428 domain-containing protein</fullName>
    </submittedName>
</protein>
<evidence type="ECO:0000313" key="2">
    <source>
        <dbReference type="Proteomes" id="UP000272942"/>
    </source>
</evidence>
<keyword evidence="2" id="KW-1185">Reference proteome</keyword>
<dbReference type="Proteomes" id="UP000272942">
    <property type="component" value="Unassembled WGS sequence"/>
</dbReference>
<organism evidence="3">
    <name type="scientific">Echinostoma caproni</name>
    <dbReference type="NCBI Taxonomy" id="27848"/>
    <lineage>
        <taxon>Eukaryota</taxon>
        <taxon>Metazoa</taxon>
        <taxon>Spiralia</taxon>
        <taxon>Lophotrochozoa</taxon>
        <taxon>Platyhelminthes</taxon>
        <taxon>Trematoda</taxon>
        <taxon>Digenea</taxon>
        <taxon>Plagiorchiida</taxon>
        <taxon>Echinostomata</taxon>
        <taxon>Echinostomatoidea</taxon>
        <taxon>Echinostomatidae</taxon>
        <taxon>Echinostoma</taxon>
    </lineage>
</organism>